<protein>
    <submittedName>
        <fullName evidence="3">Glycosyltransferase</fullName>
        <ecNumber evidence="3">2.4.-.-</ecNumber>
    </submittedName>
</protein>
<dbReference type="EC" id="2.4.-.-" evidence="3"/>
<dbReference type="InterPro" id="IPR001296">
    <property type="entry name" value="Glyco_trans_1"/>
</dbReference>
<dbReference type="GO" id="GO:0016757">
    <property type="term" value="F:glycosyltransferase activity"/>
    <property type="evidence" value="ECO:0007669"/>
    <property type="project" value="UniProtKB-KW"/>
</dbReference>
<sequence length="364" mass="41025">MTRKQILMLNYEYPPLGGGAANANKYLLDEFADQDDIVIDLVTSSQGEYQERSIAENITLYRLNVNKNAIHYWTQAEILRYSWKAYQKSRELIRHTNYDLVHAWFGVPSGIIANLLGIPYIVALRGSDVPGYNERFSWQYVVLKPLIRKVWQDAESVIANSQGLRELALETSDVLIDVIPNGVSVDEFNPEYHNRDTLHILCVSRLIERKGVDDLIKAVDDLDVKLTIVGDGEQAEALQDLAVDLGIEERITFTGYIPHDEINEYYETADLFVLPSKNEGMSNTVLEAMAAGLPIITTNTGGTEELIHGNGMVVPPEDPDAISEAISRYDKESIRAAGNESRQIVEKMSWGKVADRYKAKYREI</sequence>
<dbReference type="Gene3D" id="3.40.50.2000">
    <property type="entry name" value="Glycogen Phosphorylase B"/>
    <property type="match status" value="2"/>
</dbReference>
<keyword evidence="3" id="KW-0328">Glycosyltransferase</keyword>
<keyword evidence="4" id="KW-1185">Reference proteome</keyword>
<dbReference type="InterPro" id="IPR050194">
    <property type="entry name" value="Glycosyltransferase_grp1"/>
</dbReference>
<comment type="caution">
    <text evidence="3">The sequence shown here is derived from an EMBL/GenBank/DDBJ whole genome shotgun (WGS) entry which is preliminary data.</text>
</comment>
<feature type="domain" description="Glycosyltransferase subfamily 4-like N-terminal" evidence="2">
    <location>
        <begin position="18"/>
        <end position="186"/>
    </location>
</feature>
<feature type="domain" description="Glycosyl transferase family 1" evidence="1">
    <location>
        <begin position="193"/>
        <end position="330"/>
    </location>
</feature>
<dbReference type="SUPFAM" id="SSF53756">
    <property type="entry name" value="UDP-Glycosyltransferase/glycogen phosphorylase"/>
    <property type="match status" value="1"/>
</dbReference>
<gene>
    <name evidence="3" type="ORF">ACFR99_04415</name>
</gene>
<dbReference type="EMBL" id="JBHUDI010000003">
    <property type="protein sequence ID" value="MFD1562787.1"/>
    <property type="molecule type" value="Genomic_DNA"/>
</dbReference>
<keyword evidence="3" id="KW-0808">Transferase</keyword>
<evidence type="ECO:0000259" key="1">
    <source>
        <dbReference type="Pfam" id="PF00534"/>
    </source>
</evidence>
<organism evidence="3 4">
    <name type="scientific">Haloarchaeobius amylolyticus</name>
    <dbReference type="NCBI Taxonomy" id="1198296"/>
    <lineage>
        <taxon>Archaea</taxon>
        <taxon>Methanobacteriati</taxon>
        <taxon>Methanobacteriota</taxon>
        <taxon>Stenosarchaea group</taxon>
        <taxon>Halobacteria</taxon>
        <taxon>Halobacteriales</taxon>
        <taxon>Halorubellaceae</taxon>
        <taxon>Haloarchaeobius</taxon>
    </lineage>
</organism>
<name>A0ABD6BE13_9EURY</name>
<evidence type="ECO:0000313" key="3">
    <source>
        <dbReference type="EMBL" id="MFD1562787.1"/>
    </source>
</evidence>
<reference evidence="3 4" key="1">
    <citation type="journal article" date="2019" name="Int. J. Syst. Evol. Microbiol.">
        <title>The Global Catalogue of Microorganisms (GCM) 10K type strain sequencing project: providing services to taxonomists for standard genome sequencing and annotation.</title>
        <authorList>
            <consortium name="The Broad Institute Genomics Platform"/>
            <consortium name="The Broad Institute Genome Sequencing Center for Infectious Disease"/>
            <person name="Wu L."/>
            <person name="Ma J."/>
        </authorList>
    </citation>
    <scope>NUCLEOTIDE SEQUENCE [LARGE SCALE GENOMIC DNA]</scope>
    <source>
        <strain evidence="3 4">CGMCC 1.12230</strain>
    </source>
</reference>
<dbReference type="PANTHER" id="PTHR45947">
    <property type="entry name" value="SULFOQUINOVOSYL TRANSFERASE SQD2"/>
    <property type="match status" value="1"/>
</dbReference>
<dbReference type="AlphaFoldDB" id="A0ABD6BE13"/>
<accession>A0ABD6BE13</accession>
<dbReference type="Pfam" id="PF00534">
    <property type="entry name" value="Glycos_transf_1"/>
    <property type="match status" value="1"/>
</dbReference>
<dbReference type="RefSeq" id="WP_390284733.1">
    <property type="nucleotide sequence ID" value="NZ_JBHUDI010000003.1"/>
</dbReference>
<evidence type="ECO:0000259" key="2">
    <source>
        <dbReference type="Pfam" id="PF13439"/>
    </source>
</evidence>
<dbReference type="Pfam" id="PF13439">
    <property type="entry name" value="Glyco_transf_4"/>
    <property type="match status" value="1"/>
</dbReference>
<evidence type="ECO:0000313" key="4">
    <source>
        <dbReference type="Proteomes" id="UP001597076"/>
    </source>
</evidence>
<dbReference type="PANTHER" id="PTHR45947:SF3">
    <property type="entry name" value="SULFOQUINOVOSYL TRANSFERASE SQD2"/>
    <property type="match status" value="1"/>
</dbReference>
<dbReference type="InterPro" id="IPR028098">
    <property type="entry name" value="Glyco_trans_4-like_N"/>
</dbReference>
<proteinExistence type="predicted"/>
<dbReference type="Proteomes" id="UP001597076">
    <property type="component" value="Unassembled WGS sequence"/>
</dbReference>